<dbReference type="GeneID" id="92012712"/>
<dbReference type="RefSeq" id="XP_066629264.1">
    <property type="nucleotide sequence ID" value="XM_066780035.1"/>
</dbReference>
<comment type="caution">
    <text evidence="2">The sequence shown here is derived from an EMBL/GenBank/DDBJ whole genome shotgun (WGS) entry which is preliminary data.</text>
</comment>
<feature type="region of interest" description="Disordered" evidence="1">
    <location>
        <begin position="45"/>
        <end position="69"/>
    </location>
</feature>
<sequence length="69" mass="7696">MATNGDFDINSKLQLKSGYEIPVLGFGVSDVRTIFEWKSTDQKAKPMQKVPQLKRPTLSNTPLRTGIAM</sequence>
<gene>
    <name evidence="2" type="ORF">SLS55_008627</name>
</gene>
<evidence type="ECO:0000256" key="1">
    <source>
        <dbReference type="SAM" id="MobiDB-lite"/>
    </source>
</evidence>
<accession>A0ABR3C6J0</accession>
<proteinExistence type="predicted"/>
<organism evidence="2 3">
    <name type="scientific">Diplodia seriata</name>
    <dbReference type="NCBI Taxonomy" id="420778"/>
    <lineage>
        <taxon>Eukaryota</taxon>
        <taxon>Fungi</taxon>
        <taxon>Dikarya</taxon>
        <taxon>Ascomycota</taxon>
        <taxon>Pezizomycotina</taxon>
        <taxon>Dothideomycetes</taxon>
        <taxon>Dothideomycetes incertae sedis</taxon>
        <taxon>Botryosphaeriales</taxon>
        <taxon>Botryosphaeriaceae</taxon>
        <taxon>Diplodia</taxon>
    </lineage>
</organism>
<dbReference type="EMBL" id="JAJVCZ030000009">
    <property type="protein sequence ID" value="KAL0256235.1"/>
    <property type="molecule type" value="Genomic_DNA"/>
</dbReference>
<evidence type="ECO:0000313" key="2">
    <source>
        <dbReference type="EMBL" id="KAL0256235.1"/>
    </source>
</evidence>
<reference evidence="2 3" key="1">
    <citation type="submission" date="2024-02" db="EMBL/GenBank/DDBJ databases">
        <title>De novo assembly and annotation of 12 fungi associated with fruit tree decline syndrome in Ontario, Canada.</title>
        <authorList>
            <person name="Sulman M."/>
            <person name="Ellouze W."/>
            <person name="Ilyukhin E."/>
        </authorList>
    </citation>
    <scope>NUCLEOTIDE SEQUENCE [LARGE SCALE GENOMIC DNA]</scope>
    <source>
        <strain evidence="2 3">FDS-637</strain>
    </source>
</reference>
<name>A0ABR3C6J0_9PEZI</name>
<protein>
    <submittedName>
        <fullName evidence="2">Uncharacterized protein</fullName>
    </submittedName>
</protein>
<dbReference type="Proteomes" id="UP001430584">
    <property type="component" value="Unassembled WGS sequence"/>
</dbReference>
<keyword evidence="3" id="KW-1185">Reference proteome</keyword>
<evidence type="ECO:0000313" key="3">
    <source>
        <dbReference type="Proteomes" id="UP001430584"/>
    </source>
</evidence>